<dbReference type="AlphaFoldDB" id="A6NZ41"/>
<dbReference type="EMBL" id="AAXG02000032">
    <property type="protein sequence ID" value="EDM98690.1"/>
    <property type="molecule type" value="Genomic_DNA"/>
</dbReference>
<evidence type="ECO:0000256" key="1">
    <source>
        <dbReference type="SAM" id="MobiDB-lite"/>
    </source>
</evidence>
<accession>A6NZ41</accession>
<feature type="region of interest" description="Disordered" evidence="1">
    <location>
        <begin position="1"/>
        <end position="34"/>
    </location>
</feature>
<evidence type="ECO:0000313" key="3">
    <source>
        <dbReference type="Proteomes" id="UP000003639"/>
    </source>
</evidence>
<keyword evidence="3" id="KW-1185">Reference proteome</keyword>
<protein>
    <submittedName>
        <fullName evidence="2">Uncharacterized protein</fullName>
    </submittedName>
</protein>
<reference evidence="2 3" key="2">
    <citation type="submission" date="2007-06" db="EMBL/GenBank/DDBJ databases">
        <title>Draft genome sequence of Pseudoflavonifractor capillosus ATCC 29799.</title>
        <authorList>
            <person name="Sudarsanam P."/>
            <person name="Ley R."/>
            <person name="Guruge J."/>
            <person name="Turnbaugh P.J."/>
            <person name="Mahowald M."/>
            <person name="Liep D."/>
            <person name="Gordon J."/>
        </authorList>
    </citation>
    <scope>NUCLEOTIDE SEQUENCE [LARGE SCALE GENOMIC DNA]</scope>
    <source>
        <strain evidence="2 3">ATCC 29799</strain>
    </source>
</reference>
<evidence type="ECO:0000313" key="2">
    <source>
        <dbReference type="EMBL" id="EDM98690.1"/>
    </source>
</evidence>
<feature type="compositionally biased region" description="Polar residues" evidence="1">
    <location>
        <begin position="11"/>
        <end position="21"/>
    </location>
</feature>
<reference evidence="2 3" key="1">
    <citation type="submission" date="2007-04" db="EMBL/GenBank/DDBJ databases">
        <authorList>
            <person name="Fulton L."/>
            <person name="Clifton S."/>
            <person name="Fulton B."/>
            <person name="Xu J."/>
            <person name="Minx P."/>
            <person name="Pepin K.H."/>
            <person name="Johnson M."/>
            <person name="Thiruvilangam P."/>
            <person name="Bhonagiri V."/>
            <person name="Nash W.E."/>
            <person name="Mardis E.R."/>
            <person name="Wilson R.K."/>
        </authorList>
    </citation>
    <scope>NUCLEOTIDE SEQUENCE [LARGE SCALE GENOMIC DNA]</scope>
    <source>
        <strain evidence="2 3">ATCC 29799</strain>
    </source>
</reference>
<gene>
    <name evidence="2" type="ORF">BACCAP_03492</name>
</gene>
<sequence length="50" mass="5410">MAGQELPGTHHYSTGTVPSRDTLSRFDKQSARSREFPAPGALFASVYVKG</sequence>
<comment type="caution">
    <text evidence="2">The sequence shown here is derived from an EMBL/GenBank/DDBJ whole genome shotgun (WGS) entry which is preliminary data.</text>
</comment>
<dbReference type="Proteomes" id="UP000003639">
    <property type="component" value="Unassembled WGS sequence"/>
</dbReference>
<dbReference type="STRING" id="411467.BACCAP_03492"/>
<feature type="compositionally biased region" description="Basic and acidic residues" evidence="1">
    <location>
        <begin position="22"/>
        <end position="34"/>
    </location>
</feature>
<proteinExistence type="predicted"/>
<organism evidence="2 3">
    <name type="scientific">Pseudoflavonifractor capillosus ATCC 29799</name>
    <dbReference type="NCBI Taxonomy" id="411467"/>
    <lineage>
        <taxon>Bacteria</taxon>
        <taxon>Bacillati</taxon>
        <taxon>Bacillota</taxon>
        <taxon>Clostridia</taxon>
        <taxon>Eubacteriales</taxon>
        <taxon>Oscillospiraceae</taxon>
        <taxon>Pseudoflavonifractor</taxon>
    </lineage>
</organism>
<name>A6NZ41_9FIRM</name>